<comment type="caution">
    <text evidence="2">The sequence shown here is derived from an EMBL/GenBank/DDBJ whole genome shotgun (WGS) entry which is preliminary data.</text>
</comment>
<reference evidence="2" key="1">
    <citation type="submission" date="2020-05" db="EMBL/GenBank/DDBJ databases">
        <title>Mycena genomes resolve the evolution of fungal bioluminescence.</title>
        <authorList>
            <person name="Tsai I.J."/>
        </authorList>
    </citation>
    <scope>NUCLEOTIDE SEQUENCE</scope>
    <source>
        <strain evidence="2">160909Yilan</strain>
    </source>
</reference>
<dbReference type="AlphaFoldDB" id="A0A8H7CYF8"/>
<accession>A0A8H7CYF8</accession>
<evidence type="ECO:0000313" key="3">
    <source>
        <dbReference type="Proteomes" id="UP000623467"/>
    </source>
</evidence>
<dbReference type="Pfam" id="PF15024">
    <property type="entry name" value="Glyco_transf_18"/>
    <property type="match status" value="1"/>
</dbReference>
<keyword evidence="3" id="KW-1185">Reference proteome</keyword>
<evidence type="ECO:0000313" key="2">
    <source>
        <dbReference type="EMBL" id="KAF7354910.1"/>
    </source>
</evidence>
<evidence type="ECO:0000259" key="1">
    <source>
        <dbReference type="Pfam" id="PF15024"/>
    </source>
</evidence>
<organism evidence="2 3">
    <name type="scientific">Mycena sanguinolenta</name>
    <dbReference type="NCBI Taxonomy" id="230812"/>
    <lineage>
        <taxon>Eukaryota</taxon>
        <taxon>Fungi</taxon>
        <taxon>Dikarya</taxon>
        <taxon>Basidiomycota</taxon>
        <taxon>Agaricomycotina</taxon>
        <taxon>Agaricomycetes</taxon>
        <taxon>Agaricomycetidae</taxon>
        <taxon>Agaricales</taxon>
        <taxon>Marasmiineae</taxon>
        <taxon>Mycenaceae</taxon>
        <taxon>Mycena</taxon>
    </lineage>
</organism>
<dbReference type="OrthoDB" id="2113294at2759"/>
<protein>
    <recommendedName>
        <fullName evidence="1">Glycosyltransferase family 18 catalytic domain-containing protein</fullName>
    </recommendedName>
</protein>
<sequence>MSLSRSHFRVAGAIFLAAVVLFSIAFYHSLGHLDFQRLPQFSPSNTLSNFFNFTGLQSGSDVEGADSASDAGGLFSGDRLKITETLYMESSQEIRPEEWRIPSETAFRRLRSCLATSSCSENQEKVVIVESMYFRNHLRGDVGGEEIYAHSTIAVMVNLGYTVLYVESLREAVQVYRLLPELVKIVIVDDWHSFTCWKDKEECLRTEKNPTGIPGYKLLSFYFWPFPRHPLGPRWILSPEPYRLQTASESLGNNTYLGYSIEDSCRQQRYLTVHERPSPPRAWLLAKLLSYFVQAKNPNRAWSKYDLDAVIEETGAQFMMAASSPTNTSDDDLELASVLPDQYHSFNLGRIQQPVFMEKIAESRVVIGMGMPLISPTPWNALCLGVPYINPVHQWDPKNPEDSSKWRSQHPIAALLPEPYVYNVRKGDRRGLISAVKKAISNPIASYVPERMRLKSIERRMVEIVDTDWEAEEQKLREWCKGPCGCQEPCDAHMFGDIY</sequence>
<dbReference type="GO" id="GO:0030144">
    <property type="term" value="F:alpha-1,6-mannosylglycoprotein 6-beta-N-acetylglucosaminyltransferase activity"/>
    <property type="evidence" value="ECO:0007669"/>
    <property type="project" value="InterPro"/>
</dbReference>
<dbReference type="InterPro" id="IPR026116">
    <property type="entry name" value="GT18_cat"/>
</dbReference>
<name>A0A8H7CYF8_9AGAR</name>
<feature type="domain" description="Glycosyltransferase family 18 catalytic" evidence="1">
    <location>
        <begin position="347"/>
        <end position="465"/>
    </location>
</feature>
<proteinExistence type="predicted"/>
<gene>
    <name evidence="2" type="ORF">MSAN_01405700</name>
</gene>
<dbReference type="EMBL" id="JACAZH010000011">
    <property type="protein sequence ID" value="KAF7354910.1"/>
    <property type="molecule type" value="Genomic_DNA"/>
</dbReference>
<dbReference type="UniPathway" id="UPA00378"/>
<dbReference type="Proteomes" id="UP000623467">
    <property type="component" value="Unassembled WGS sequence"/>
</dbReference>